<reference evidence="10 11" key="1">
    <citation type="submission" date="2024-02" db="EMBL/GenBank/DDBJ databases">
        <title>De novo assembly and annotation of 12 fungi associated with fruit tree decline syndrome in Ontario, Canada.</title>
        <authorList>
            <person name="Sulman M."/>
            <person name="Ellouze W."/>
            <person name="Ilyukhin E."/>
        </authorList>
    </citation>
    <scope>NUCLEOTIDE SEQUENCE [LARGE SCALE GENOMIC DNA]</scope>
    <source>
        <strain evidence="10 11">M1-105</strain>
    </source>
</reference>
<comment type="similarity">
    <text evidence="5">Belongs to the SAT4 family.</text>
</comment>
<sequence length="219" mass="24317">MNKHRGTCINFVIIWYLHSAMAISTDFAIVLIPIPTVINMKMETRKKWSLAFTFGLGGFGCVTSIVRLYYLHYLNTIEDKTFYYPIGGTWSAIELNVVIVCACLITLHPLLVLVLSPIKRYASQYSQRSRITTGVGPTSEGAKQASRDIEGSVQVLEEGDSVEHLSSGSGNVIKVSTTIDLRTDQNSISESQRSLRGAHSDNDFRGGAWQDNLEMRPIV</sequence>
<evidence type="ECO:0000256" key="1">
    <source>
        <dbReference type="ARBA" id="ARBA00004141"/>
    </source>
</evidence>
<dbReference type="Pfam" id="PF20684">
    <property type="entry name" value="Fung_rhodopsin"/>
    <property type="match status" value="1"/>
</dbReference>
<evidence type="ECO:0000256" key="3">
    <source>
        <dbReference type="ARBA" id="ARBA00022989"/>
    </source>
</evidence>
<dbReference type="EMBL" id="JAJVDC020000394">
    <property type="protein sequence ID" value="KAL1614394.1"/>
    <property type="molecule type" value="Genomic_DNA"/>
</dbReference>
<evidence type="ECO:0000256" key="4">
    <source>
        <dbReference type="ARBA" id="ARBA00023136"/>
    </source>
</evidence>
<gene>
    <name evidence="10" type="ORF">SLS56_012121</name>
</gene>
<dbReference type="InterPro" id="IPR052337">
    <property type="entry name" value="SAT4-like"/>
</dbReference>
<dbReference type="InterPro" id="IPR049326">
    <property type="entry name" value="Rhodopsin_dom_fungi"/>
</dbReference>
<evidence type="ECO:0000256" key="6">
    <source>
        <dbReference type="SAM" id="MobiDB-lite"/>
    </source>
</evidence>
<keyword evidence="4 7" id="KW-0472">Membrane</keyword>
<keyword evidence="8" id="KW-0732">Signal</keyword>
<proteinExistence type="inferred from homology"/>
<feature type="transmembrane region" description="Helical" evidence="7">
    <location>
        <begin position="90"/>
        <end position="115"/>
    </location>
</feature>
<evidence type="ECO:0000313" key="11">
    <source>
        <dbReference type="Proteomes" id="UP001521116"/>
    </source>
</evidence>
<feature type="transmembrane region" description="Helical" evidence="7">
    <location>
        <begin position="12"/>
        <end position="38"/>
    </location>
</feature>
<comment type="caution">
    <text evidence="10">The sequence shown here is derived from an EMBL/GenBank/DDBJ whole genome shotgun (WGS) entry which is preliminary data.</text>
</comment>
<evidence type="ECO:0000313" key="10">
    <source>
        <dbReference type="EMBL" id="KAL1614394.1"/>
    </source>
</evidence>
<feature type="chain" id="PRO_5045596041" description="Rhodopsin domain-containing protein" evidence="8">
    <location>
        <begin position="23"/>
        <end position="219"/>
    </location>
</feature>
<feature type="region of interest" description="Disordered" evidence="6">
    <location>
        <begin position="185"/>
        <end position="210"/>
    </location>
</feature>
<evidence type="ECO:0000259" key="9">
    <source>
        <dbReference type="Pfam" id="PF20684"/>
    </source>
</evidence>
<dbReference type="PANTHER" id="PTHR33048">
    <property type="entry name" value="PTH11-LIKE INTEGRAL MEMBRANE PROTEIN (AFU_ORTHOLOGUE AFUA_5G11245)"/>
    <property type="match status" value="1"/>
</dbReference>
<feature type="compositionally biased region" description="Polar residues" evidence="6">
    <location>
        <begin position="185"/>
        <end position="194"/>
    </location>
</feature>
<evidence type="ECO:0000256" key="7">
    <source>
        <dbReference type="SAM" id="Phobius"/>
    </source>
</evidence>
<feature type="signal peptide" evidence="8">
    <location>
        <begin position="1"/>
        <end position="22"/>
    </location>
</feature>
<evidence type="ECO:0000256" key="8">
    <source>
        <dbReference type="SAM" id="SignalP"/>
    </source>
</evidence>
<evidence type="ECO:0000256" key="5">
    <source>
        <dbReference type="ARBA" id="ARBA00038359"/>
    </source>
</evidence>
<feature type="domain" description="Rhodopsin" evidence="9">
    <location>
        <begin position="4"/>
        <end position="111"/>
    </location>
</feature>
<keyword evidence="2 7" id="KW-0812">Transmembrane</keyword>
<accession>A0ABR3S9Q7</accession>
<dbReference type="Proteomes" id="UP001521116">
    <property type="component" value="Unassembled WGS sequence"/>
</dbReference>
<comment type="subcellular location">
    <subcellularLocation>
        <location evidence="1">Membrane</location>
        <topology evidence="1">Multi-pass membrane protein</topology>
    </subcellularLocation>
</comment>
<keyword evidence="11" id="KW-1185">Reference proteome</keyword>
<name>A0ABR3S9Q7_9PEZI</name>
<protein>
    <recommendedName>
        <fullName evidence="9">Rhodopsin domain-containing protein</fullName>
    </recommendedName>
</protein>
<organism evidence="10 11">
    <name type="scientific">Neofusicoccum ribis</name>
    <dbReference type="NCBI Taxonomy" id="45134"/>
    <lineage>
        <taxon>Eukaryota</taxon>
        <taxon>Fungi</taxon>
        <taxon>Dikarya</taxon>
        <taxon>Ascomycota</taxon>
        <taxon>Pezizomycotina</taxon>
        <taxon>Dothideomycetes</taxon>
        <taxon>Dothideomycetes incertae sedis</taxon>
        <taxon>Botryosphaeriales</taxon>
        <taxon>Botryosphaeriaceae</taxon>
        <taxon>Neofusicoccum</taxon>
    </lineage>
</organism>
<dbReference type="PANTHER" id="PTHR33048:SF47">
    <property type="entry name" value="INTEGRAL MEMBRANE PROTEIN-RELATED"/>
    <property type="match status" value="1"/>
</dbReference>
<keyword evidence="3 7" id="KW-1133">Transmembrane helix</keyword>
<evidence type="ECO:0000256" key="2">
    <source>
        <dbReference type="ARBA" id="ARBA00022692"/>
    </source>
</evidence>
<feature type="transmembrane region" description="Helical" evidence="7">
    <location>
        <begin position="50"/>
        <end position="70"/>
    </location>
</feature>